<dbReference type="Proteomes" id="UP000189818">
    <property type="component" value="Unassembled WGS sequence"/>
</dbReference>
<keyword evidence="3" id="KW-1185">Reference proteome</keyword>
<sequence>MDVSVPLIIAVASALVGLLCLWLLLVALVRLRKVKKGTGGFTDTPADLKSFALRQGLSTVVMFALAAFIVFYS</sequence>
<reference evidence="3" key="1">
    <citation type="submission" date="2017-02" db="EMBL/GenBank/DDBJ databases">
        <authorList>
            <person name="Varghese N."/>
            <person name="Submissions S."/>
        </authorList>
    </citation>
    <scope>NUCLEOTIDE SEQUENCE [LARGE SCALE GENOMIC DNA]</scope>
    <source>
        <strain evidence="3">UM2</strain>
    </source>
</reference>
<evidence type="ECO:0000256" key="1">
    <source>
        <dbReference type="SAM" id="Phobius"/>
    </source>
</evidence>
<proteinExistence type="predicted"/>
<protein>
    <submittedName>
        <fullName evidence="2">Uncharacterized protein</fullName>
    </submittedName>
</protein>
<dbReference type="OrthoDB" id="7585379at2"/>
<dbReference type="AlphaFoldDB" id="A0A1T5G6S9"/>
<gene>
    <name evidence="2" type="ORF">SAMN06295920_11279</name>
</gene>
<feature type="transmembrane region" description="Helical" evidence="1">
    <location>
        <begin position="6"/>
        <end position="31"/>
    </location>
</feature>
<keyword evidence="1" id="KW-0812">Transmembrane</keyword>
<organism evidence="2 3">
    <name type="scientific">Rhizorhabdus histidinilytica</name>
    <dbReference type="NCBI Taxonomy" id="439228"/>
    <lineage>
        <taxon>Bacteria</taxon>
        <taxon>Pseudomonadati</taxon>
        <taxon>Pseudomonadota</taxon>
        <taxon>Alphaproteobacteria</taxon>
        <taxon>Sphingomonadales</taxon>
        <taxon>Sphingomonadaceae</taxon>
        <taxon>Rhizorhabdus</taxon>
    </lineage>
</organism>
<accession>A0A1T5G6S9</accession>
<keyword evidence="1" id="KW-1133">Transmembrane helix</keyword>
<feature type="transmembrane region" description="Helical" evidence="1">
    <location>
        <begin position="51"/>
        <end position="72"/>
    </location>
</feature>
<evidence type="ECO:0000313" key="3">
    <source>
        <dbReference type="Proteomes" id="UP000189818"/>
    </source>
</evidence>
<name>A0A1T5G6S9_9SPHN</name>
<dbReference type="EMBL" id="FUYM01000012">
    <property type="protein sequence ID" value="SKC04213.1"/>
    <property type="molecule type" value="Genomic_DNA"/>
</dbReference>
<keyword evidence="1" id="KW-0472">Membrane</keyword>
<evidence type="ECO:0000313" key="2">
    <source>
        <dbReference type="EMBL" id="SKC04213.1"/>
    </source>
</evidence>